<dbReference type="Gene3D" id="2.60.40.2140">
    <property type="entry name" value="Beta-1,3-glucan-recognition protein, N-terminal domain"/>
    <property type="match status" value="1"/>
</dbReference>
<dbReference type="PANTHER" id="PTHR10963:SF60">
    <property type="entry name" value="GRAM-NEGATIVE BACTERIA-BINDING PROTEIN 1-RELATED"/>
    <property type="match status" value="1"/>
</dbReference>
<evidence type="ECO:0000256" key="7">
    <source>
        <dbReference type="SAM" id="SignalP"/>
    </source>
</evidence>
<feature type="chain" id="PRO_5047200008" evidence="7">
    <location>
        <begin position="19"/>
        <end position="478"/>
    </location>
</feature>
<feature type="domain" description="CBM39" evidence="9">
    <location>
        <begin position="20"/>
        <end position="119"/>
    </location>
</feature>
<dbReference type="SUPFAM" id="SSF49899">
    <property type="entry name" value="Concanavalin A-like lectins/glucanases"/>
    <property type="match status" value="1"/>
</dbReference>
<evidence type="ECO:0000313" key="10">
    <source>
        <dbReference type="EMBL" id="CAH2039325.1"/>
    </source>
</evidence>
<feature type="compositionally biased region" description="Low complexity" evidence="6">
    <location>
        <begin position="141"/>
        <end position="153"/>
    </location>
</feature>
<reference evidence="10" key="1">
    <citation type="submission" date="2022-03" db="EMBL/GenBank/DDBJ databases">
        <authorList>
            <person name="Martin H S."/>
        </authorList>
    </citation>
    <scope>NUCLEOTIDE SEQUENCE</scope>
</reference>
<feature type="non-terminal residue" evidence="10">
    <location>
        <position position="1"/>
    </location>
</feature>
<proteinExistence type="inferred from homology"/>
<evidence type="ECO:0000256" key="5">
    <source>
        <dbReference type="ARBA" id="ARBA00023180"/>
    </source>
</evidence>
<sequence length="478" mass="54419">MAQVSIFCLLILAACCSGASIPPQARLEAIYPRGLRVSIPDDAYNLFGFRGNLNEELNGLETSKWSKDVHGRTNGRWVFADKKVQLKLGDTIYYWIFVMKNGALFRQDPQEWTVTEFVNEDGTLANGQSTLSPKATSQKVPEPTSAAPPCEASSSAVMGRTNICRGDLIFSEEFDKNSIQELAYWDPEVKFPQEPDYPFNVYMAEGTLRLENGRLVISPLLLESKYREDFVHEQLDLTNTCTGLVGTRECTQVASGAQILPPVITGKITTRNKFNFKYGRVEVRAKLPRGSWLTPEITLEPRESVYGKLRFDSGLIRVAFAKGNDVFAMKLYGGPVLFDKDPYRSQFLREKVGVEIWNKEFHNYTMLWKPDGMEFFVDGELYGTIDPGEGFYSQLTERGATNAKHWVGTTRMAPLDEMFYVALGLRVGGINDFADEPYKPWRNMNRKATINFWNSKEEWFPTWREADMKVDYVRIYAL</sequence>
<name>A0ABN8HP99_9NEOP</name>
<dbReference type="Proteomes" id="UP000837857">
    <property type="component" value="Chromosome 11"/>
</dbReference>
<dbReference type="InterPro" id="IPR043030">
    <property type="entry name" value="BGBP_N_sf"/>
</dbReference>
<keyword evidence="2" id="KW-0399">Innate immunity</keyword>
<evidence type="ECO:0000259" key="9">
    <source>
        <dbReference type="PROSITE" id="PS51969"/>
    </source>
</evidence>
<keyword evidence="4" id="KW-0391">Immunity</keyword>
<evidence type="ECO:0000259" key="8">
    <source>
        <dbReference type="PROSITE" id="PS51762"/>
    </source>
</evidence>
<dbReference type="Gene3D" id="2.60.120.200">
    <property type="match status" value="1"/>
</dbReference>
<feature type="region of interest" description="Disordered" evidence="6">
    <location>
        <begin position="125"/>
        <end position="153"/>
    </location>
</feature>
<evidence type="ECO:0000256" key="3">
    <source>
        <dbReference type="ARBA" id="ARBA00022729"/>
    </source>
</evidence>
<dbReference type="InterPro" id="IPR031756">
    <property type="entry name" value="BGBP_N"/>
</dbReference>
<dbReference type="EMBL" id="OW152823">
    <property type="protein sequence ID" value="CAH2039325.1"/>
    <property type="molecule type" value="Genomic_DNA"/>
</dbReference>
<dbReference type="PANTHER" id="PTHR10963">
    <property type="entry name" value="GLYCOSYL HYDROLASE-RELATED"/>
    <property type="match status" value="1"/>
</dbReference>
<feature type="signal peptide" evidence="7">
    <location>
        <begin position="1"/>
        <end position="18"/>
    </location>
</feature>
<gene>
    <name evidence="10" type="ORF">IPOD504_LOCUS1608</name>
</gene>
<organism evidence="10 11">
    <name type="scientific">Iphiclides podalirius</name>
    <name type="common">scarce swallowtail</name>
    <dbReference type="NCBI Taxonomy" id="110791"/>
    <lineage>
        <taxon>Eukaryota</taxon>
        <taxon>Metazoa</taxon>
        <taxon>Ecdysozoa</taxon>
        <taxon>Arthropoda</taxon>
        <taxon>Hexapoda</taxon>
        <taxon>Insecta</taxon>
        <taxon>Pterygota</taxon>
        <taxon>Neoptera</taxon>
        <taxon>Endopterygota</taxon>
        <taxon>Lepidoptera</taxon>
        <taxon>Glossata</taxon>
        <taxon>Ditrysia</taxon>
        <taxon>Papilionoidea</taxon>
        <taxon>Papilionidae</taxon>
        <taxon>Papilioninae</taxon>
        <taxon>Iphiclides</taxon>
    </lineage>
</organism>
<dbReference type="InterPro" id="IPR000757">
    <property type="entry name" value="Beta-glucanase-like"/>
</dbReference>
<dbReference type="InterPro" id="IPR013320">
    <property type="entry name" value="ConA-like_dom_sf"/>
</dbReference>
<dbReference type="InterPro" id="IPR035806">
    <property type="entry name" value="GH16_GRP_C"/>
</dbReference>
<dbReference type="PROSITE" id="PS51969">
    <property type="entry name" value="CBM39"/>
    <property type="match status" value="1"/>
</dbReference>
<evidence type="ECO:0000256" key="4">
    <source>
        <dbReference type="ARBA" id="ARBA00022859"/>
    </source>
</evidence>
<dbReference type="Pfam" id="PF15886">
    <property type="entry name" value="CBM39"/>
    <property type="match status" value="1"/>
</dbReference>
<keyword evidence="11" id="KW-1185">Reference proteome</keyword>
<evidence type="ECO:0000313" key="11">
    <source>
        <dbReference type="Proteomes" id="UP000837857"/>
    </source>
</evidence>
<comment type="similarity">
    <text evidence="1">Belongs to the insect beta-1,3-glucan binding protein family.</text>
</comment>
<dbReference type="Pfam" id="PF00722">
    <property type="entry name" value="Glyco_hydro_16"/>
    <property type="match status" value="1"/>
</dbReference>
<dbReference type="InterPro" id="IPR050546">
    <property type="entry name" value="Glycosyl_Hydrlase_16"/>
</dbReference>
<keyword evidence="5" id="KW-0325">Glycoprotein</keyword>
<accession>A0ABN8HP99</accession>
<keyword evidence="3 7" id="KW-0732">Signal</keyword>
<protein>
    <submittedName>
        <fullName evidence="10">Uncharacterized protein</fullName>
    </submittedName>
</protein>
<evidence type="ECO:0000256" key="1">
    <source>
        <dbReference type="ARBA" id="ARBA00008781"/>
    </source>
</evidence>
<dbReference type="PROSITE" id="PS51762">
    <property type="entry name" value="GH16_2"/>
    <property type="match status" value="1"/>
</dbReference>
<feature type="compositionally biased region" description="Polar residues" evidence="6">
    <location>
        <begin position="125"/>
        <end position="139"/>
    </location>
</feature>
<feature type="domain" description="GH16" evidence="8">
    <location>
        <begin position="135"/>
        <end position="478"/>
    </location>
</feature>
<evidence type="ECO:0000256" key="6">
    <source>
        <dbReference type="SAM" id="MobiDB-lite"/>
    </source>
</evidence>
<dbReference type="CDD" id="cd02179">
    <property type="entry name" value="GH16_beta_GRP"/>
    <property type="match status" value="1"/>
</dbReference>
<evidence type="ECO:0000256" key="2">
    <source>
        <dbReference type="ARBA" id="ARBA00022588"/>
    </source>
</evidence>